<dbReference type="PANTHER" id="PTHR30204">
    <property type="entry name" value="REDOX-CYCLING DRUG-SENSING TRANSCRIPTIONAL ACTIVATOR SOXR"/>
    <property type="match status" value="1"/>
</dbReference>
<protein>
    <submittedName>
        <fullName evidence="5">Putative transcriptional regulator</fullName>
    </submittedName>
</protein>
<dbReference type="STRING" id="314285.KT71_17856"/>
<dbReference type="HOGENOM" id="CLU_060077_2_2_6"/>
<dbReference type="SMART" id="SM00422">
    <property type="entry name" value="HTH_MERR"/>
    <property type="match status" value="1"/>
</dbReference>
<gene>
    <name evidence="5" type="ORF">KT71_17856</name>
</gene>
<dbReference type="Pfam" id="PF00376">
    <property type="entry name" value="MerR"/>
    <property type="match status" value="1"/>
</dbReference>
<reference evidence="5 6" key="2">
    <citation type="journal article" date="2009" name="PLoS ONE">
        <title>The photosynthetic apparatus and its regulation in the aerobic gammaproteobacterium Congregibacter litoralis gen. nov., sp. nov.</title>
        <authorList>
            <person name="Spring S."/>
            <person name="Lunsdorf H."/>
            <person name="Fuchs B.M."/>
            <person name="Tindall B.J."/>
        </authorList>
    </citation>
    <scope>NUCLEOTIDE SEQUENCE [LARGE SCALE GENOMIC DNA]</scope>
    <source>
        <strain evidence="5">KT71</strain>
    </source>
</reference>
<dbReference type="SUPFAM" id="SSF46955">
    <property type="entry name" value="Putative DNA-binding domain"/>
    <property type="match status" value="1"/>
</dbReference>
<keyword evidence="2" id="KW-0238">DNA-binding</keyword>
<dbReference type="Pfam" id="PF09278">
    <property type="entry name" value="MerR-DNA-bind"/>
    <property type="match status" value="1"/>
</dbReference>
<organism evidence="5 6">
    <name type="scientific">Congregibacter litoralis KT71</name>
    <dbReference type="NCBI Taxonomy" id="314285"/>
    <lineage>
        <taxon>Bacteria</taxon>
        <taxon>Pseudomonadati</taxon>
        <taxon>Pseudomonadota</taxon>
        <taxon>Gammaproteobacteria</taxon>
        <taxon>Cellvibrionales</taxon>
        <taxon>Halieaceae</taxon>
        <taxon>Congregibacter</taxon>
    </lineage>
</organism>
<evidence type="ECO:0000256" key="1">
    <source>
        <dbReference type="ARBA" id="ARBA00023015"/>
    </source>
</evidence>
<dbReference type="EMBL" id="AAOA02000001">
    <property type="protein sequence ID" value="EAQ99559.2"/>
    <property type="molecule type" value="Genomic_DNA"/>
</dbReference>
<dbReference type="AlphaFoldDB" id="A4A4D6"/>
<feature type="domain" description="HTH merR-type" evidence="4">
    <location>
        <begin position="43"/>
        <end position="107"/>
    </location>
</feature>
<dbReference type="CDD" id="cd04787">
    <property type="entry name" value="HTH_HMRTR_unk"/>
    <property type="match status" value="1"/>
</dbReference>
<evidence type="ECO:0000313" key="6">
    <source>
        <dbReference type="Proteomes" id="UP000019205"/>
    </source>
</evidence>
<sequence length="176" mass="20537">MDFLSGLELMINSYQGKEQIFGVNLNPAIVRLSCEEGCVKVIEMARRLGVTADTVRFYTRIKILKPGKNKANGYREYSEKDYNRLRFVLSARQLGFSVEDIQEILNHADKKKSPCPTVRRLIDQRLHETERQLRETLKLRDRMQQAVLEWSQKPDKAPTGHMLCHLIEEFTAEERL</sequence>
<comment type="caution">
    <text evidence="5">The sequence shown here is derived from an EMBL/GenBank/DDBJ whole genome shotgun (WGS) entry which is preliminary data.</text>
</comment>
<dbReference type="PANTHER" id="PTHR30204:SF94">
    <property type="entry name" value="HEAVY METAL-DEPENDENT TRANSCRIPTIONAL REGULATOR HI_0293-RELATED"/>
    <property type="match status" value="1"/>
</dbReference>
<proteinExistence type="predicted"/>
<dbReference type="InterPro" id="IPR047057">
    <property type="entry name" value="MerR_fam"/>
</dbReference>
<dbReference type="GO" id="GO:0003700">
    <property type="term" value="F:DNA-binding transcription factor activity"/>
    <property type="evidence" value="ECO:0007669"/>
    <property type="project" value="InterPro"/>
</dbReference>
<dbReference type="InterPro" id="IPR000551">
    <property type="entry name" value="MerR-type_HTH_dom"/>
</dbReference>
<evidence type="ECO:0000256" key="2">
    <source>
        <dbReference type="ARBA" id="ARBA00023125"/>
    </source>
</evidence>
<dbReference type="Gene3D" id="1.10.1660.10">
    <property type="match status" value="1"/>
</dbReference>
<keyword evidence="3" id="KW-0804">Transcription</keyword>
<dbReference type="GO" id="GO:0003677">
    <property type="term" value="F:DNA binding"/>
    <property type="evidence" value="ECO:0007669"/>
    <property type="project" value="UniProtKB-KW"/>
</dbReference>
<dbReference type="InterPro" id="IPR015358">
    <property type="entry name" value="Tscrpt_reg_MerR_DNA-bd"/>
</dbReference>
<evidence type="ECO:0000313" key="5">
    <source>
        <dbReference type="EMBL" id="EAQ99559.2"/>
    </source>
</evidence>
<reference evidence="5 6" key="1">
    <citation type="journal article" date="2007" name="Proc. Natl. Acad. Sci. U.S.A.">
        <title>Characterization of a marine gammaproteobacterium capable of aerobic anoxygenic photosynthesis.</title>
        <authorList>
            <person name="Fuchs B.M."/>
            <person name="Spring S."/>
            <person name="Teeling H."/>
            <person name="Quast C."/>
            <person name="Wulf J."/>
            <person name="Schattenhofer M."/>
            <person name="Yan S."/>
            <person name="Ferriera S."/>
            <person name="Johnson J."/>
            <person name="Glockner F.O."/>
            <person name="Amann R."/>
        </authorList>
    </citation>
    <scope>NUCLEOTIDE SEQUENCE [LARGE SCALE GENOMIC DNA]</scope>
    <source>
        <strain evidence="5">KT71</strain>
    </source>
</reference>
<dbReference type="PROSITE" id="PS50937">
    <property type="entry name" value="HTH_MERR_2"/>
    <property type="match status" value="1"/>
</dbReference>
<keyword evidence="1" id="KW-0805">Transcription regulation</keyword>
<dbReference type="Proteomes" id="UP000019205">
    <property type="component" value="Chromosome"/>
</dbReference>
<evidence type="ECO:0000256" key="3">
    <source>
        <dbReference type="ARBA" id="ARBA00023163"/>
    </source>
</evidence>
<dbReference type="eggNOG" id="COG0789">
    <property type="taxonomic scope" value="Bacteria"/>
</dbReference>
<name>A4A4D6_9GAMM</name>
<dbReference type="RefSeq" id="WP_023659438.1">
    <property type="nucleotide sequence ID" value="NZ_CM002299.1"/>
</dbReference>
<dbReference type="InterPro" id="IPR009061">
    <property type="entry name" value="DNA-bd_dom_put_sf"/>
</dbReference>
<dbReference type="PRINTS" id="PR00040">
    <property type="entry name" value="HTHMERR"/>
</dbReference>
<keyword evidence="6" id="KW-1185">Reference proteome</keyword>
<accession>A4A4D6</accession>
<evidence type="ECO:0000259" key="4">
    <source>
        <dbReference type="PROSITE" id="PS50937"/>
    </source>
</evidence>